<evidence type="ECO:0000313" key="4">
    <source>
        <dbReference type="EMBL" id="CAL1358950.1"/>
    </source>
</evidence>
<gene>
    <name evidence="4" type="ORF">LTRI10_LOCUS6471</name>
</gene>
<feature type="compositionally biased region" description="Polar residues" evidence="2">
    <location>
        <begin position="88"/>
        <end position="98"/>
    </location>
</feature>
<feature type="region of interest" description="Disordered" evidence="2">
    <location>
        <begin position="781"/>
        <end position="809"/>
    </location>
</feature>
<dbReference type="InterPro" id="IPR005162">
    <property type="entry name" value="Retrotrans_gag_dom"/>
</dbReference>
<evidence type="ECO:0000313" key="5">
    <source>
        <dbReference type="Proteomes" id="UP001497516"/>
    </source>
</evidence>
<dbReference type="EMBL" id="OZ034814">
    <property type="protein sequence ID" value="CAL1358950.1"/>
    <property type="molecule type" value="Genomic_DNA"/>
</dbReference>
<feature type="region of interest" description="Disordered" evidence="2">
    <location>
        <begin position="825"/>
        <end position="850"/>
    </location>
</feature>
<dbReference type="PANTHER" id="PTHR33223:SF6">
    <property type="entry name" value="CCHC-TYPE DOMAIN-CONTAINING PROTEIN"/>
    <property type="match status" value="1"/>
</dbReference>
<evidence type="ECO:0000256" key="2">
    <source>
        <dbReference type="SAM" id="MobiDB-lite"/>
    </source>
</evidence>
<feature type="compositionally biased region" description="Polar residues" evidence="2">
    <location>
        <begin position="781"/>
        <end position="794"/>
    </location>
</feature>
<keyword evidence="5" id="KW-1185">Reference proteome</keyword>
<keyword evidence="1" id="KW-0175">Coiled coil</keyword>
<feature type="region of interest" description="Disordered" evidence="2">
    <location>
        <begin position="647"/>
        <end position="671"/>
    </location>
</feature>
<evidence type="ECO:0000259" key="3">
    <source>
        <dbReference type="Pfam" id="PF03732"/>
    </source>
</evidence>
<feature type="compositionally biased region" description="Basic and acidic residues" evidence="2">
    <location>
        <begin position="825"/>
        <end position="837"/>
    </location>
</feature>
<dbReference type="AlphaFoldDB" id="A0AAV2CRM6"/>
<protein>
    <recommendedName>
        <fullName evidence="3">Retrotransposon gag domain-containing protein</fullName>
    </recommendedName>
</protein>
<dbReference type="Pfam" id="PF03732">
    <property type="entry name" value="Retrotrans_gag"/>
    <property type="match status" value="1"/>
</dbReference>
<proteinExistence type="predicted"/>
<feature type="domain" description="Retrotransposon gag" evidence="3">
    <location>
        <begin position="296"/>
        <end position="386"/>
    </location>
</feature>
<evidence type="ECO:0000256" key="1">
    <source>
        <dbReference type="SAM" id="Coils"/>
    </source>
</evidence>
<feature type="coiled-coil region" evidence="1">
    <location>
        <begin position="5"/>
        <end position="43"/>
    </location>
</feature>
<accession>A0AAV2CRM6</accession>
<organism evidence="4 5">
    <name type="scientific">Linum trigynum</name>
    <dbReference type="NCBI Taxonomy" id="586398"/>
    <lineage>
        <taxon>Eukaryota</taxon>
        <taxon>Viridiplantae</taxon>
        <taxon>Streptophyta</taxon>
        <taxon>Embryophyta</taxon>
        <taxon>Tracheophyta</taxon>
        <taxon>Spermatophyta</taxon>
        <taxon>Magnoliopsida</taxon>
        <taxon>eudicotyledons</taxon>
        <taxon>Gunneridae</taxon>
        <taxon>Pentapetalae</taxon>
        <taxon>rosids</taxon>
        <taxon>fabids</taxon>
        <taxon>Malpighiales</taxon>
        <taxon>Linaceae</taxon>
        <taxon>Linum</taxon>
    </lineage>
</organism>
<dbReference type="Proteomes" id="UP001497516">
    <property type="component" value="Chromosome 10"/>
</dbReference>
<name>A0AAV2CRM6_9ROSI</name>
<sequence>MMEENRKATEENRQMMAESRRLIEEARAMAHQVNSQVDCLNSRVDRRLAQLFELVNKNTNDLGEFRQLLNRPVLQTRALSSDGRDFSNLESENINLPSNGGGRGEQPRPVNPTPPVVATVATPQRLNVGVSHATSSQIHVEQPPPVQGVARQNISEAIPYMAPVNVGFGLGPNNVDLVPPRGYPQPIPPPMNMQGVDPGGFIPLGGHQGGHDVNTLRDQMAQLLAEQFGFGMRPTMPPVYRKPYPEWVDRMYPFPRGFRVPEFVPFTGTGDQSTVEHVGQFTVQCGDVGDFVKLRLFGNSLTGPAFAWYVNLPSNSVQTWQQMEQMFHAQFYRSEPEVTMADLARMRQQPGETVEHFLTSFKNARNRCFVNLTEREFVKLAQGGLNFELRKKFQDREFSDLFQLMSCAVRYETLLREEENRSSASRGVYHPNFDYAINHVAQDVDGVEVDLAEIVQGKPYVCASLAKVDNEQLVGKPNRAPVQHRKFSFDVSKLDLIFDQLYKDGQIKLSGGHSIPPPEKLKGKRYCKWHNSMSHATNSCVVFRNVLQDAIHKGRIRFPDPKKDAMTVDTDPFPNVVSINMVNPDFSKIDLPRFKLVLDTTPQPSGNSNVIVQGGSSSTGMQDGPRIDLADEEKLCAQCKGKLNLGEGRPTQPVRQRLGPQRPFKPRYPPYERHVEGVRAPAWGRGQRRQWVAQNAPPFTSAPFKSAPFGLSLPARSSPPVRRTFKMPNVPSSGWHTYDVRRQQPIALDGMTRTQYRRFLRKNAQQKRTYNMHTNVRVNNSATTSLRVTVSDSGKNAEKKEEAPTDDGYDAEMDESFIKEEMMELEHPRSKFDRNSKDDEDDDHNTSTTIQFGSLPPVVVNNYILPMIFHFEVDGERGDVGIEAEDEEVDEASHEQAIAELNGGFAELDLDEEDEEPQLLNW</sequence>
<feature type="region of interest" description="Disordered" evidence="2">
    <location>
        <begin position="83"/>
        <end position="112"/>
    </location>
</feature>
<dbReference type="PANTHER" id="PTHR33223">
    <property type="entry name" value="CCHC-TYPE DOMAIN-CONTAINING PROTEIN"/>
    <property type="match status" value="1"/>
</dbReference>
<reference evidence="4 5" key="1">
    <citation type="submission" date="2024-04" db="EMBL/GenBank/DDBJ databases">
        <authorList>
            <person name="Fracassetti M."/>
        </authorList>
    </citation>
    <scope>NUCLEOTIDE SEQUENCE [LARGE SCALE GENOMIC DNA]</scope>
</reference>